<reference evidence="1" key="1">
    <citation type="submission" date="2020-08" db="EMBL/GenBank/DDBJ databases">
        <title>Multicomponent nature underlies the extraordinary mechanical properties of spider dragline silk.</title>
        <authorList>
            <person name="Kono N."/>
            <person name="Nakamura H."/>
            <person name="Mori M."/>
            <person name="Yoshida Y."/>
            <person name="Ohtoshi R."/>
            <person name="Malay A.D."/>
            <person name="Moran D.A.P."/>
            <person name="Tomita M."/>
            <person name="Numata K."/>
            <person name="Arakawa K."/>
        </authorList>
    </citation>
    <scope>NUCLEOTIDE SEQUENCE</scope>
</reference>
<organism evidence="1 2">
    <name type="scientific">Nephila pilipes</name>
    <name type="common">Giant wood spider</name>
    <name type="synonym">Nephila maculata</name>
    <dbReference type="NCBI Taxonomy" id="299642"/>
    <lineage>
        <taxon>Eukaryota</taxon>
        <taxon>Metazoa</taxon>
        <taxon>Ecdysozoa</taxon>
        <taxon>Arthropoda</taxon>
        <taxon>Chelicerata</taxon>
        <taxon>Arachnida</taxon>
        <taxon>Araneae</taxon>
        <taxon>Araneomorphae</taxon>
        <taxon>Entelegynae</taxon>
        <taxon>Araneoidea</taxon>
        <taxon>Nephilidae</taxon>
        <taxon>Nephila</taxon>
    </lineage>
</organism>
<comment type="caution">
    <text evidence="1">The sequence shown here is derived from an EMBL/GenBank/DDBJ whole genome shotgun (WGS) entry which is preliminary data.</text>
</comment>
<dbReference type="AlphaFoldDB" id="A0A8X6P2Z0"/>
<dbReference type="EMBL" id="BMAW01015799">
    <property type="protein sequence ID" value="GFT45593.1"/>
    <property type="molecule type" value="Genomic_DNA"/>
</dbReference>
<evidence type="ECO:0008006" key="3">
    <source>
        <dbReference type="Google" id="ProtNLM"/>
    </source>
</evidence>
<protein>
    <recommendedName>
        <fullName evidence="3">DUF5641 domain-containing protein</fullName>
    </recommendedName>
</protein>
<keyword evidence="2" id="KW-1185">Reference proteome</keyword>
<dbReference type="Proteomes" id="UP000887013">
    <property type="component" value="Unassembled WGS sequence"/>
</dbReference>
<name>A0A8X6P2Z0_NEPPI</name>
<evidence type="ECO:0000313" key="1">
    <source>
        <dbReference type="EMBL" id="GFT45593.1"/>
    </source>
</evidence>
<sequence>MFIQDIPTVGVPDLDKLDTTDVKGRLKYQQSLRQHLRSKFRREYLGILLQPRKKSTYYEVKPGEIVLIENDSKKRLLWRKFLKCTQKRNKDAG</sequence>
<proteinExistence type="predicted"/>
<gene>
    <name evidence="1" type="ORF">NPIL_665341</name>
</gene>
<evidence type="ECO:0000313" key="2">
    <source>
        <dbReference type="Proteomes" id="UP000887013"/>
    </source>
</evidence>
<accession>A0A8X6P2Z0</accession>
<dbReference type="OrthoDB" id="6434541at2759"/>